<feature type="compositionally biased region" description="Low complexity" evidence="1">
    <location>
        <begin position="273"/>
        <end position="300"/>
    </location>
</feature>
<sequence>MFPTARDGWLDYQAMQTNAKKDPSNKKVIRIAGNPKKSAIKRDGYKCVLTDKANPDAAHIFPHSALGEVENAAVTRDSWRITKTLVDPAFNEQFRPFVMGPTGFEHPGNLMSFEKHLHMWLDRCFWCFEPKDREDDTTRETAAKFRWLPGDFADELKFPNEVSPAVGLEKYVRRIYEALETARLNNFPARAPLNGSGFIGAQLRDGKPLLSGHIFAVQHTDVDEAVLLHGLLRLQWVVMKFLMLRGVGPQGDDDDDDDKSGPAGKARKRVRQSTDSGSDPRTPTPSSTRSSVRPSTIPRTSRGRGRIPLASVFTGTGRGGPASPATPATPASPATPATPATPGGRGGAGRGGAGRGGPTRPT</sequence>
<feature type="compositionally biased region" description="Low complexity" evidence="1">
    <location>
        <begin position="321"/>
        <end position="342"/>
    </location>
</feature>
<feature type="region of interest" description="Disordered" evidence="1">
    <location>
        <begin position="248"/>
        <end position="362"/>
    </location>
</feature>
<name>A0A096PC16_FUSPS</name>
<feature type="domain" description="HNH nuclease" evidence="2">
    <location>
        <begin position="47"/>
        <end position="129"/>
    </location>
</feature>
<accession>A0A096PC16</accession>
<feature type="compositionally biased region" description="Gly residues" evidence="1">
    <location>
        <begin position="343"/>
        <end position="362"/>
    </location>
</feature>
<evidence type="ECO:0000313" key="3">
    <source>
        <dbReference type="EMBL" id="CEG02577.1"/>
    </source>
</evidence>
<dbReference type="EMBL" id="CBME010000046">
    <property type="protein sequence ID" value="CEG02577.1"/>
    <property type="molecule type" value="Genomic_DNA"/>
</dbReference>
<dbReference type="AlphaFoldDB" id="A0A096PC16"/>
<protein>
    <submittedName>
        <fullName evidence="3">WGS project CBME000000000 data, contig CS3487_c000046</fullName>
    </submittedName>
</protein>
<dbReference type="Pfam" id="PF13391">
    <property type="entry name" value="HNH_2"/>
    <property type="match status" value="1"/>
</dbReference>
<reference evidence="3" key="1">
    <citation type="submission" date="2013-05" db="EMBL/GenBank/DDBJ databases">
        <title>Draft genome sequences of six wheat associated Fusarium spp. isolates.</title>
        <authorList>
            <person name="Moolhuijzen P.M."/>
            <person name="Manners J.M."/>
            <person name="Wilcox S."/>
            <person name="Bellgard M.I."/>
            <person name="Gardiner D.M."/>
        </authorList>
    </citation>
    <scope>NUCLEOTIDE SEQUENCE</scope>
    <source>
        <strain evidence="3">CS3487</strain>
        <strain evidence="3">CS3487</strain>
    </source>
</reference>
<evidence type="ECO:0000259" key="2">
    <source>
        <dbReference type="Pfam" id="PF13391"/>
    </source>
</evidence>
<organism evidence="3">
    <name type="scientific">Fusarium pseudograminearum CS3487</name>
    <dbReference type="NCBI Taxonomy" id="1318458"/>
    <lineage>
        <taxon>Eukaryota</taxon>
        <taxon>Fungi</taxon>
        <taxon>Dikarya</taxon>
        <taxon>Ascomycota</taxon>
        <taxon>Pezizomycotina</taxon>
        <taxon>Sordariomycetes</taxon>
        <taxon>Hypocreomycetidae</taxon>
        <taxon>Hypocreales</taxon>
        <taxon>Nectriaceae</taxon>
        <taxon>Fusarium</taxon>
    </lineage>
</organism>
<proteinExistence type="predicted"/>
<gene>
    <name evidence="3" type="ORF">BN848_0002570</name>
</gene>
<comment type="caution">
    <text evidence="3">The sequence shown here is derived from an EMBL/GenBank/DDBJ whole genome shotgun (WGS) entry which is preliminary data.</text>
</comment>
<dbReference type="InterPro" id="IPR003615">
    <property type="entry name" value="HNH_nuc"/>
</dbReference>
<evidence type="ECO:0000256" key="1">
    <source>
        <dbReference type="SAM" id="MobiDB-lite"/>
    </source>
</evidence>